<accession>A0A1S1LCI4</accession>
<sequence>MAAVVVETPDDADDYFPDDALPIHHLDDDRGRQRGQCPHSGGSRTSTGGCPRGCEGAVHHYSNDGHRDCADKLPA</sequence>
<name>A0A1S1LCI4_MYCCH</name>
<dbReference type="AlphaFoldDB" id="A0A1S1LCI4"/>
<gene>
    <name evidence="2" type="ORF">BKG82_28410</name>
</gene>
<evidence type="ECO:0000313" key="3">
    <source>
        <dbReference type="Proteomes" id="UP000180043"/>
    </source>
</evidence>
<comment type="caution">
    <text evidence="2">The sequence shown here is derived from an EMBL/GenBank/DDBJ whole genome shotgun (WGS) entry which is preliminary data.</text>
</comment>
<feature type="region of interest" description="Disordered" evidence="1">
    <location>
        <begin position="25"/>
        <end position="51"/>
    </location>
</feature>
<protein>
    <submittedName>
        <fullName evidence="2">Uncharacterized protein</fullName>
    </submittedName>
</protein>
<proteinExistence type="predicted"/>
<reference evidence="2 3" key="1">
    <citation type="submission" date="2016-10" db="EMBL/GenBank/DDBJ databases">
        <title>Evaluation of Human, Veterinary and Environmental Mycobacterium chelonae Isolates by Core Genome Phylogenomic Analysis, Targeted Gene Comparison, and Anti-microbial Susceptibility Patterns: A Tale of Mistaken Identities.</title>
        <authorList>
            <person name="Fogelson S.B."/>
            <person name="Camus A.C."/>
            <person name="Lorenz W."/>
            <person name="Vasireddy R."/>
            <person name="Vasireddy S."/>
            <person name="Smith T."/>
            <person name="Brown-Elliott B.A."/>
            <person name="Wallace R.J.Jr."/>
            <person name="Hasan N.A."/>
            <person name="Reischl U."/>
            <person name="Sanchez S."/>
        </authorList>
    </citation>
    <scope>NUCLEOTIDE SEQUENCE [LARGE SCALE GENOMIC DNA]</scope>
    <source>
        <strain evidence="2 3">15515</strain>
    </source>
</reference>
<dbReference type="EMBL" id="MLIQ01000049">
    <property type="protein sequence ID" value="OHU46141.1"/>
    <property type="molecule type" value="Genomic_DNA"/>
</dbReference>
<evidence type="ECO:0000313" key="2">
    <source>
        <dbReference type="EMBL" id="OHU46141.1"/>
    </source>
</evidence>
<evidence type="ECO:0000256" key="1">
    <source>
        <dbReference type="SAM" id="MobiDB-lite"/>
    </source>
</evidence>
<organism evidence="2 3">
    <name type="scientific">Mycobacteroides chelonae</name>
    <name type="common">Mycobacterium chelonae</name>
    <dbReference type="NCBI Taxonomy" id="1774"/>
    <lineage>
        <taxon>Bacteria</taxon>
        <taxon>Bacillati</taxon>
        <taxon>Actinomycetota</taxon>
        <taxon>Actinomycetes</taxon>
        <taxon>Mycobacteriales</taxon>
        <taxon>Mycobacteriaceae</taxon>
        <taxon>Mycobacteroides</taxon>
    </lineage>
</organism>
<dbReference type="Proteomes" id="UP000180043">
    <property type="component" value="Unassembled WGS sequence"/>
</dbReference>